<organism evidence="2 3">
    <name type="scientific">Portunus trituberculatus</name>
    <name type="common">Swimming crab</name>
    <name type="synonym">Neptunus trituberculatus</name>
    <dbReference type="NCBI Taxonomy" id="210409"/>
    <lineage>
        <taxon>Eukaryota</taxon>
        <taxon>Metazoa</taxon>
        <taxon>Ecdysozoa</taxon>
        <taxon>Arthropoda</taxon>
        <taxon>Crustacea</taxon>
        <taxon>Multicrustacea</taxon>
        <taxon>Malacostraca</taxon>
        <taxon>Eumalacostraca</taxon>
        <taxon>Eucarida</taxon>
        <taxon>Decapoda</taxon>
        <taxon>Pleocyemata</taxon>
        <taxon>Brachyura</taxon>
        <taxon>Eubrachyura</taxon>
        <taxon>Portunoidea</taxon>
        <taxon>Portunidae</taxon>
        <taxon>Portuninae</taxon>
        <taxon>Portunus</taxon>
    </lineage>
</organism>
<evidence type="ECO:0000313" key="2">
    <source>
        <dbReference type="EMBL" id="MPD02918.1"/>
    </source>
</evidence>
<protein>
    <submittedName>
        <fullName evidence="2">Uncharacterized protein</fullName>
    </submittedName>
</protein>
<reference evidence="2 3" key="1">
    <citation type="submission" date="2019-05" db="EMBL/GenBank/DDBJ databases">
        <title>Another draft genome of Portunus trituberculatus and its Hox gene families provides insights of decapod evolution.</title>
        <authorList>
            <person name="Jeong J.-H."/>
            <person name="Song I."/>
            <person name="Kim S."/>
            <person name="Choi T."/>
            <person name="Kim D."/>
            <person name="Ryu S."/>
            <person name="Kim W."/>
        </authorList>
    </citation>
    <scope>NUCLEOTIDE SEQUENCE [LARGE SCALE GENOMIC DNA]</scope>
    <source>
        <tissue evidence="2">Muscle</tissue>
    </source>
</reference>
<dbReference type="AlphaFoldDB" id="A0A5B7KCB7"/>
<evidence type="ECO:0000256" key="1">
    <source>
        <dbReference type="SAM" id="MobiDB-lite"/>
    </source>
</evidence>
<evidence type="ECO:0000313" key="3">
    <source>
        <dbReference type="Proteomes" id="UP000324222"/>
    </source>
</evidence>
<proteinExistence type="predicted"/>
<comment type="caution">
    <text evidence="2">The sequence shown here is derived from an EMBL/GenBank/DDBJ whole genome shotgun (WGS) entry which is preliminary data.</text>
</comment>
<feature type="region of interest" description="Disordered" evidence="1">
    <location>
        <begin position="1"/>
        <end position="47"/>
    </location>
</feature>
<sequence>MRTSTNRRPPKSFRSAHDTTTSQASGIRPDGCTAPQGAGKERVTTAKHSLIPQPQRIVARFRTFTCLSFTCFHSPRDFLKISHRLSLRLRVDIWLRKVT</sequence>
<keyword evidence="3" id="KW-1185">Reference proteome</keyword>
<gene>
    <name evidence="2" type="ORF">E2C01_098527</name>
</gene>
<dbReference type="Proteomes" id="UP000324222">
    <property type="component" value="Unassembled WGS sequence"/>
</dbReference>
<name>A0A5B7KCB7_PORTR</name>
<accession>A0A5B7KCB7</accession>
<dbReference type="EMBL" id="VSRR010133758">
    <property type="protein sequence ID" value="MPD02918.1"/>
    <property type="molecule type" value="Genomic_DNA"/>
</dbReference>